<evidence type="ECO:0000313" key="9">
    <source>
        <dbReference type="Proteomes" id="UP001107558"/>
    </source>
</evidence>
<feature type="transmembrane region" description="Helical" evidence="6">
    <location>
        <begin position="456"/>
        <end position="475"/>
    </location>
</feature>
<dbReference type="PANTHER" id="PTHR12385:SF96">
    <property type="entry name" value="CHOLINE TRANSPORTER-LIKE PROTEIN"/>
    <property type="match status" value="1"/>
</dbReference>
<feature type="transmembrane region" description="Helical" evidence="6">
    <location>
        <begin position="301"/>
        <end position="322"/>
    </location>
</feature>
<gene>
    <name evidence="8" type="ORF">PVAND_003193</name>
</gene>
<dbReference type="OrthoDB" id="420519at2759"/>
<evidence type="ECO:0000256" key="1">
    <source>
        <dbReference type="ARBA" id="ARBA00004141"/>
    </source>
</evidence>
<protein>
    <recommendedName>
        <fullName evidence="6">Choline transporter-like protein</fullName>
    </recommendedName>
</protein>
<proteinExistence type="inferred from homology"/>
<dbReference type="GO" id="GO:0005886">
    <property type="term" value="C:plasma membrane"/>
    <property type="evidence" value="ECO:0007669"/>
    <property type="project" value="UniProtKB-SubCell"/>
</dbReference>
<keyword evidence="4 6" id="KW-1133">Transmembrane helix</keyword>
<dbReference type="PANTHER" id="PTHR12385">
    <property type="entry name" value="CHOLINE TRANSPORTER-LIKE (SLC FAMILY 44)"/>
    <property type="match status" value="1"/>
</dbReference>
<dbReference type="EMBL" id="JADBJN010000003">
    <property type="protein sequence ID" value="KAG5673119.1"/>
    <property type="molecule type" value="Genomic_DNA"/>
</dbReference>
<comment type="subcellular location">
    <subcellularLocation>
        <location evidence="6">Cell membrane</location>
        <topology evidence="6">Multi-pass membrane protein</topology>
    </subcellularLocation>
    <subcellularLocation>
        <location evidence="1">Membrane</location>
        <topology evidence="1">Multi-pass membrane protein</topology>
    </subcellularLocation>
</comment>
<comment type="caution">
    <text evidence="8">The sequence shown here is derived from an EMBL/GenBank/DDBJ whole genome shotgun (WGS) entry which is preliminary data.</text>
</comment>
<feature type="transmembrane region" description="Helical" evidence="6">
    <location>
        <begin position="359"/>
        <end position="381"/>
    </location>
</feature>
<dbReference type="AlphaFoldDB" id="A0A9J6BTA8"/>
<feature type="transmembrane region" description="Helical" evidence="6">
    <location>
        <begin position="260"/>
        <end position="280"/>
    </location>
</feature>
<comment type="function">
    <text evidence="6">Choline transporter.</text>
</comment>
<feature type="transmembrane region" description="Helical" evidence="6">
    <location>
        <begin position="20"/>
        <end position="40"/>
    </location>
</feature>
<feature type="transmembrane region" description="Helical" evidence="6">
    <location>
        <begin position="487"/>
        <end position="510"/>
    </location>
</feature>
<feature type="transmembrane region" description="Helical" evidence="6">
    <location>
        <begin position="172"/>
        <end position="195"/>
    </location>
</feature>
<evidence type="ECO:0000256" key="3">
    <source>
        <dbReference type="ARBA" id="ARBA00022692"/>
    </source>
</evidence>
<organism evidence="8 9">
    <name type="scientific">Polypedilum vanderplanki</name>
    <name type="common">Sleeping chironomid midge</name>
    <dbReference type="NCBI Taxonomy" id="319348"/>
    <lineage>
        <taxon>Eukaryota</taxon>
        <taxon>Metazoa</taxon>
        <taxon>Ecdysozoa</taxon>
        <taxon>Arthropoda</taxon>
        <taxon>Hexapoda</taxon>
        <taxon>Insecta</taxon>
        <taxon>Pterygota</taxon>
        <taxon>Neoptera</taxon>
        <taxon>Endopterygota</taxon>
        <taxon>Diptera</taxon>
        <taxon>Nematocera</taxon>
        <taxon>Chironomoidea</taxon>
        <taxon>Chironomidae</taxon>
        <taxon>Chironominae</taxon>
        <taxon>Polypedilum</taxon>
        <taxon>Polypedilum</taxon>
    </lineage>
</organism>
<evidence type="ECO:0000256" key="7">
    <source>
        <dbReference type="SAM" id="MobiDB-lite"/>
    </source>
</evidence>
<keyword evidence="5 6" id="KW-0472">Membrane</keyword>
<keyword evidence="3 6" id="KW-0812">Transmembrane</keyword>
<feature type="transmembrane region" description="Helical" evidence="6">
    <location>
        <begin position="144"/>
        <end position="166"/>
    </location>
</feature>
<keyword evidence="9" id="KW-1185">Reference proteome</keyword>
<sequence>MWNSQDHDVPGERKCTNLSSLFFCGGFVVIMLILVGYSGFYGDLNRLTKGYDDCGNICGVNNPKNKFDQCGMHDMTLKPKVLVETKIINYNETVSHFTCVEKCPNDYSEIFNRCWKKSKNAEGEVEGDEIGTVFQQIAQDLINLWPQIGLVCLVAFVFSYILLLLFRYAIEYVIWIIYISFIIVFAIGSIVFWYLFAVAGGEEKSGLLVGAIMFTLVTILCSVLLYWFRRRIKLVAELFKEASRALIDVPQILFEPISTFISLLLAFVAFVYFTIVIQTAGKLEEKRALDGQFQATYEQDAGMGIGAILNFIAFLWFTQFIFGCQHFVISGTISKWYFARDKTKLNSPVITTFSHLLNFHLGSICLGSMVITIVKILRMIFKAIENQSRESGSPIVQCIACFCGWIIQQLEELLKYLVRNAYIIVAKEGTPLYQSGKRAFHLLFENLMDVIALNQFGDIVLIVGRLFVVGIAGLIGYEIMNKPHINVLIVPLLISILFAFLIAHCFISVFEMTVDTIFICFCIDCEENDGVTKQHYMSPGLKKIMSELKETAGGQFNWGNMNNSVESGHLMGGNQPQPPYPINQPPYPTH</sequence>
<evidence type="ECO:0000256" key="4">
    <source>
        <dbReference type="ARBA" id="ARBA00022989"/>
    </source>
</evidence>
<feature type="transmembrane region" description="Helical" evidence="6">
    <location>
        <begin position="207"/>
        <end position="228"/>
    </location>
</feature>
<dbReference type="InterPro" id="IPR007603">
    <property type="entry name" value="Choline_transptr-like"/>
</dbReference>
<dbReference type="Pfam" id="PF04515">
    <property type="entry name" value="Choline_transpo"/>
    <property type="match status" value="1"/>
</dbReference>
<evidence type="ECO:0000256" key="5">
    <source>
        <dbReference type="ARBA" id="ARBA00023136"/>
    </source>
</evidence>
<name>A0A9J6BTA8_POLVA</name>
<feature type="region of interest" description="Disordered" evidence="7">
    <location>
        <begin position="568"/>
        <end position="590"/>
    </location>
</feature>
<dbReference type="GO" id="GO:0022857">
    <property type="term" value="F:transmembrane transporter activity"/>
    <property type="evidence" value="ECO:0007669"/>
    <property type="project" value="UniProtKB-UniRule"/>
</dbReference>
<evidence type="ECO:0000256" key="6">
    <source>
        <dbReference type="RuleBase" id="RU368066"/>
    </source>
</evidence>
<feature type="compositionally biased region" description="Pro residues" evidence="7">
    <location>
        <begin position="576"/>
        <end position="590"/>
    </location>
</feature>
<comment type="similarity">
    <text evidence="2 6">Belongs to the CTL (choline transporter-like) family.</text>
</comment>
<evidence type="ECO:0000313" key="8">
    <source>
        <dbReference type="EMBL" id="KAG5673119.1"/>
    </source>
</evidence>
<dbReference type="Proteomes" id="UP001107558">
    <property type="component" value="Chromosome 3"/>
</dbReference>
<accession>A0A9J6BTA8</accession>
<evidence type="ECO:0000256" key="2">
    <source>
        <dbReference type="ARBA" id="ARBA00007168"/>
    </source>
</evidence>
<reference evidence="8" key="1">
    <citation type="submission" date="2021-03" db="EMBL/GenBank/DDBJ databases">
        <title>Chromosome level genome of the anhydrobiotic midge Polypedilum vanderplanki.</title>
        <authorList>
            <person name="Yoshida Y."/>
            <person name="Kikawada T."/>
            <person name="Gusev O."/>
        </authorList>
    </citation>
    <scope>NUCLEOTIDE SEQUENCE</scope>
    <source>
        <strain evidence="8">NIAS01</strain>
        <tissue evidence="8">Whole body or cell culture</tissue>
    </source>
</reference>